<keyword evidence="5" id="KW-0862">Zinc</keyword>
<dbReference type="Proteomes" id="UP001249851">
    <property type="component" value="Unassembled WGS sequence"/>
</dbReference>
<dbReference type="SMART" id="SM01328">
    <property type="entry name" value="zf-3CxxC"/>
    <property type="match status" value="1"/>
</dbReference>
<comment type="subcellular location">
    <subcellularLocation>
        <location evidence="1">Membrane</location>
        <topology evidence="1">Single-pass membrane protein</topology>
    </subcellularLocation>
</comment>
<dbReference type="GO" id="GO:0008270">
    <property type="term" value="F:zinc ion binding"/>
    <property type="evidence" value="ECO:0007669"/>
    <property type="project" value="UniProtKB-KW"/>
</dbReference>
<feature type="domain" description="3CxxC-type" evidence="8">
    <location>
        <begin position="52"/>
        <end position="187"/>
    </location>
</feature>
<name>A0AAD9V0A1_ACRCE</name>
<dbReference type="GO" id="GO:0031849">
    <property type="term" value="F:olfactory receptor binding"/>
    <property type="evidence" value="ECO:0007669"/>
    <property type="project" value="TreeGrafter"/>
</dbReference>
<evidence type="ECO:0000256" key="3">
    <source>
        <dbReference type="ARBA" id="ARBA00022723"/>
    </source>
</evidence>
<dbReference type="EMBL" id="JARQWQ010000056">
    <property type="protein sequence ID" value="KAK2556443.1"/>
    <property type="molecule type" value="Genomic_DNA"/>
</dbReference>
<dbReference type="GO" id="GO:0051205">
    <property type="term" value="P:protein insertion into membrane"/>
    <property type="evidence" value="ECO:0007669"/>
    <property type="project" value="TreeGrafter"/>
</dbReference>
<keyword evidence="2" id="KW-0812">Transmembrane</keyword>
<dbReference type="PANTHER" id="PTHR14402">
    <property type="entry name" value="RECEPTOR TRANSPORTING PROTEIN"/>
    <property type="match status" value="1"/>
</dbReference>
<dbReference type="GO" id="GO:0006612">
    <property type="term" value="P:protein targeting to membrane"/>
    <property type="evidence" value="ECO:0007669"/>
    <property type="project" value="TreeGrafter"/>
</dbReference>
<evidence type="ECO:0000256" key="2">
    <source>
        <dbReference type="ARBA" id="ARBA00022692"/>
    </source>
</evidence>
<evidence type="ECO:0000313" key="10">
    <source>
        <dbReference type="Proteomes" id="UP001249851"/>
    </source>
</evidence>
<keyword evidence="6" id="KW-1133">Transmembrane helix</keyword>
<evidence type="ECO:0000256" key="7">
    <source>
        <dbReference type="ARBA" id="ARBA00023136"/>
    </source>
</evidence>
<dbReference type="InterPro" id="IPR027377">
    <property type="entry name" value="ZAR1/RTP1-5-like_Znf-3CxxC"/>
</dbReference>
<accession>A0AAD9V0A1</accession>
<comment type="caution">
    <text evidence="9">The sequence shown here is derived from an EMBL/GenBank/DDBJ whole genome shotgun (WGS) entry which is preliminary data.</text>
</comment>
<keyword evidence="10" id="KW-1185">Reference proteome</keyword>
<protein>
    <recommendedName>
        <fullName evidence="8">3CxxC-type domain-containing protein</fullName>
    </recommendedName>
</protein>
<reference evidence="9" key="1">
    <citation type="journal article" date="2023" name="G3 (Bethesda)">
        <title>Whole genome assembly and annotation of the endangered Caribbean coral Acropora cervicornis.</title>
        <authorList>
            <person name="Selwyn J.D."/>
            <person name="Vollmer S.V."/>
        </authorList>
    </citation>
    <scope>NUCLEOTIDE SEQUENCE</scope>
    <source>
        <strain evidence="9">K2</strain>
    </source>
</reference>
<evidence type="ECO:0000256" key="5">
    <source>
        <dbReference type="ARBA" id="ARBA00022833"/>
    </source>
</evidence>
<dbReference type="AlphaFoldDB" id="A0AAD9V0A1"/>
<keyword evidence="7" id="KW-0472">Membrane</keyword>
<keyword evidence="4" id="KW-0863">Zinc-finger</keyword>
<evidence type="ECO:0000256" key="6">
    <source>
        <dbReference type="ARBA" id="ARBA00022989"/>
    </source>
</evidence>
<evidence type="ECO:0000256" key="1">
    <source>
        <dbReference type="ARBA" id="ARBA00004167"/>
    </source>
</evidence>
<gene>
    <name evidence="9" type="ORF">P5673_021682</name>
</gene>
<dbReference type="Pfam" id="PF13695">
    <property type="entry name" value="Zn_ribbon_3CxxC"/>
    <property type="match status" value="1"/>
</dbReference>
<dbReference type="GO" id="GO:0016020">
    <property type="term" value="C:membrane"/>
    <property type="evidence" value="ECO:0007669"/>
    <property type="project" value="UniProtKB-SubCell"/>
</dbReference>
<dbReference type="InterPro" id="IPR026096">
    <property type="entry name" value="R-trans_p"/>
</dbReference>
<dbReference type="PANTHER" id="PTHR14402:SF10">
    <property type="entry name" value="3CXXC-TYPE DOMAIN-CONTAINING PROTEIN"/>
    <property type="match status" value="1"/>
</dbReference>
<evidence type="ECO:0000256" key="4">
    <source>
        <dbReference type="ARBA" id="ARBA00022771"/>
    </source>
</evidence>
<reference evidence="9" key="2">
    <citation type="journal article" date="2023" name="Science">
        <title>Genomic signatures of disease resistance in endangered staghorn corals.</title>
        <authorList>
            <person name="Vollmer S.V."/>
            <person name="Selwyn J.D."/>
            <person name="Despard B.A."/>
            <person name="Roesel C.L."/>
        </authorList>
    </citation>
    <scope>NUCLEOTIDE SEQUENCE</scope>
    <source>
        <strain evidence="9">K2</strain>
    </source>
</reference>
<keyword evidence="3" id="KW-0479">Metal-binding</keyword>
<proteinExistence type="predicted"/>
<organism evidence="9 10">
    <name type="scientific">Acropora cervicornis</name>
    <name type="common">Staghorn coral</name>
    <dbReference type="NCBI Taxonomy" id="6130"/>
    <lineage>
        <taxon>Eukaryota</taxon>
        <taxon>Metazoa</taxon>
        <taxon>Cnidaria</taxon>
        <taxon>Anthozoa</taxon>
        <taxon>Hexacorallia</taxon>
        <taxon>Scleractinia</taxon>
        <taxon>Astrocoeniina</taxon>
        <taxon>Acroporidae</taxon>
        <taxon>Acropora</taxon>
    </lineage>
</organism>
<evidence type="ECO:0000313" key="9">
    <source>
        <dbReference type="EMBL" id="KAK2556443.1"/>
    </source>
</evidence>
<evidence type="ECO:0000259" key="8">
    <source>
        <dbReference type="SMART" id="SM01328"/>
    </source>
</evidence>
<sequence>MGLLADNDDTPYLELKSYWHETFERIFQDFSPDEWSLEPTKTPLEGRTFQDSAKVKFVCECGNSWTSMRGVVIFWFKKIGTESRREVEIQREEDNDDAEAVRVSNKKINKYSLRFKLFGQQCRTCKDEDFKLPRWYREEVDKTLENVHHKIGEAFYDFEPRETNTSKRFGRPTQPHDANRCQACRDGLCRR</sequence>